<keyword evidence="3" id="KW-1185">Reference proteome</keyword>
<dbReference type="AlphaFoldDB" id="A0A0B0HDR9"/>
<protein>
    <submittedName>
        <fullName evidence="1">Uncharacterized protein</fullName>
    </submittedName>
</protein>
<evidence type="ECO:0000313" key="3">
    <source>
        <dbReference type="Proteomes" id="UP000030856"/>
    </source>
</evidence>
<reference evidence="2 4" key="2">
    <citation type="submission" date="2016-11" db="EMBL/GenBank/DDBJ databases">
        <title>Mixed transmission modes and dynamic genome evolution in an obligate animal-bacterial symbiosis.</title>
        <authorList>
            <person name="Russell S.L."/>
            <person name="Corbett-Detig R.B."/>
            <person name="Cavanaugh C.M."/>
        </authorList>
    </citation>
    <scope>NUCLEOTIDE SEQUENCE [LARGE SCALE GENOMIC DNA]</scope>
    <source>
        <strain evidence="2">MA-KB16</strain>
    </source>
</reference>
<evidence type="ECO:0000313" key="1">
    <source>
        <dbReference type="EMBL" id="KHF26069.1"/>
    </source>
</evidence>
<evidence type="ECO:0000313" key="4">
    <source>
        <dbReference type="Proteomes" id="UP000190962"/>
    </source>
</evidence>
<proteinExistence type="predicted"/>
<dbReference type="Proteomes" id="UP000190962">
    <property type="component" value="Unassembled WGS sequence"/>
</dbReference>
<dbReference type="EMBL" id="JRAA01000001">
    <property type="protein sequence ID" value="KHF26069.1"/>
    <property type="molecule type" value="Genomic_DNA"/>
</dbReference>
<dbReference type="RefSeq" id="WP_043115787.1">
    <property type="nucleotide sequence ID" value="NZ_JRAA01000001.1"/>
</dbReference>
<reference evidence="1 3" key="1">
    <citation type="journal article" date="2014" name="BMC Genomics">
        <title>The genome of the intracellular bacterium of the coastal bivalve, Solemya velum: a blueprint for thriving in and out of symbiosis.</title>
        <authorList>
            <person name="Dmytrenko O."/>
            <person name="Russell S.L."/>
            <person name="Loo W.T."/>
            <person name="Fontanez K.M."/>
            <person name="Liao L."/>
            <person name="Roeselers G."/>
            <person name="Sharma R."/>
            <person name="Stewart F.J."/>
            <person name="Newton I.L."/>
            <person name="Woyke T."/>
            <person name="Wu D."/>
            <person name="Lang J.M."/>
            <person name="Eisen J.A."/>
            <person name="Cavanaugh C.M."/>
        </authorList>
    </citation>
    <scope>NUCLEOTIDE SEQUENCE [LARGE SCALE GENOMIC DNA]</scope>
    <source>
        <strain evidence="1 3">WH</strain>
    </source>
</reference>
<dbReference type="eggNOG" id="ENOG5032V3Q">
    <property type="taxonomic scope" value="Bacteria"/>
</dbReference>
<comment type="caution">
    <text evidence="1">The sequence shown here is derived from an EMBL/GenBank/DDBJ whole genome shotgun (WGS) entry which is preliminary data.</text>
</comment>
<gene>
    <name evidence="2" type="ORF">BOV88_08875</name>
    <name evidence="1" type="ORF">JV46_14300</name>
</gene>
<accession>A0A0B0HDR9</accession>
<dbReference type="GeneID" id="86992138"/>
<sequence>MKQDESRVSQQAEELLGLTSSWAEKRCAEISAECDSKVQELLETAHHDARVRLRSHFESDRTASRQRLAALEAAQERHKREELQRHEVMLVKKVIEGLKDELTTRWKNDEQRSGWVETIWQLAHQRLIKACWTISHPQDWSSDEVAGFEQKVHEYTGIAPVFVVSDDIEAGLLIEADGAKLDCTLKGLLSSRYRLESEIIAALEQDENNQDDS</sequence>
<name>A0A0B0HDR9_SOVGS</name>
<dbReference type="STRING" id="2340.JV46_14300"/>
<evidence type="ECO:0000313" key="2">
    <source>
        <dbReference type="EMBL" id="OOY34706.1"/>
    </source>
</evidence>
<organism evidence="1 3">
    <name type="scientific">Solemya velum gill symbiont</name>
    <dbReference type="NCBI Taxonomy" id="2340"/>
    <lineage>
        <taxon>Bacteria</taxon>
        <taxon>Pseudomonadati</taxon>
        <taxon>Pseudomonadota</taxon>
        <taxon>Gammaproteobacteria</taxon>
        <taxon>sulfur-oxidizing symbionts</taxon>
    </lineage>
</organism>
<dbReference type="EMBL" id="MPNX01000012">
    <property type="protein sequence ID" value="OOY34706.1"/>
    <property type="molecule type" value="Genomic_DNA"/>
</dbReference>
<dbReference type="OrthoDB" id="5765021at2"/>
<dbReference type="Proteomes" id="UP000030856">
    <property type="component" value="Unassembled WGS sequence"/>
</dbReference>